<dbReference type="InterPro" id="IPR016047">
    <property type="entry name" value="M23ase_b-sheet_dom"/>
</dbReference>
<sequence length="121" mass="12784">MLSSFAPPAHDWLPGRRGVDLDVPGGTPIVAAADGVVAFAGPVASQPVISVEHKRAGSPVWATYVPAQADVEAGQRVVRGQVIGRVPPGADHLHWGARTGRRTYTDPIRLTLGPVVLKPWE</sequence>
<evidence type="ECO:0000313" key="2">
    <source>
        <dbReference type="EMBL" id="MBF0939370.1"/>
    </source>
</evidence>
<organism evidence="2 3">
    <name type="scientific">Schaalia georgiae</name>
    <dbReference type="NCBI Taxonomy" id="52768"/>
    <lineage>
        <taxon>Bacteria</taxon>
        <taxon>Bacillati</taxon>
        <taxon>Actinomycetota</taxon>
        <taxon>Actinomycetes</taxon>
        <taxon>Actinomycetales</taxon>
        <taxon>Actinomycetaceae</taxon>
        <taxon>Schaalia</taxon>
    </lineage>
</organism>
<evidence type="ECO:0000259" key="1">
    <source>
        <dbReference type="Pfam" id="PF01551"/>
    </source>
</evidence>
<dbReference type="GO" id="GO:0004222">
    <property type="term" value="F:metalloendopeptidase activity"/>
    <property type="evidence" value="ECO:0007669"/>
    <property type="project" value="TreeGrafter"/>
</dbReference>
<dbReference type="InterPro" id="IPR011055">
    <property type="entry name" value="Dup_hybrid_motif"/>
</dbReference>
<dbReference type="AlphaFoldDB" id="A0A929N0B5"/>
<accession>A0A929N0B5</accession>
<dbReference type="EMBL" id="JABZFZ010000014">
    <property type="protein sequence ID" value="MBF0939370.1"/>
    <property type="molecule type" value="Genomic_DNA"/>
</dbReference>
<name>A0A929N0B5_9ACTO</name>
<protein>
    <submittedName>
        <fullName evidence="2">M23 family metallopeptidase</fullName>
    </submittedName>
</protein>
<evidence type="ECO:0000313" key="3">
    <source>
        <dbReference type="Proteomes" id="UP000718630"/>
    </source>
</evidence>
<comment type="caution">
    <text evidence="2">The sequence shown here is derived from an EMBL/GenBank/DDBJ whole genome shotgun (WGS) entry which is preliminary data.</text>
</comment>
<dbReference type="Proteomes" id="UP000718630">
    <property type="component" value="Unassembled WGS sequence"/>
</dbReference>
<dbReference type="Gene3D" id="2.70.70.10">
    <property type="entry name" value="Glucose Permease (Domain IIA)"/>
    <property type="match status" value="1"/>
</dbReference>
<feature type="domain" description="M23ase beta-sheet core" evidence="1">
    <location>
        <begin position="16"/>
        <end position="101"/>
    </location>
</feature>
<reference evidence="2" key="1">
    <citation type="submission" date="2020-04" db="EMBL/GenBank/DDBJ databases">
        <title>Deep metagenomics examines the oral microbiome during advanced dental caries in children, revealing novel taxa and co-occurrences with host molecules.</title>
        <authorList>
            <person name="Baker J.L."/>
            <person name="Morton J.T."/>
            <person name="Dinis M."/>
            <person name="Alvarez R."/>
            <person name="Tran N.C."/>
            <person name="Knight R."/>
            <person name="Edlund A."/>
        </authorList>
    </citation>
    <scope>NUCLEOTIDE SEQUENCE</scope>
    <source>
        <strain evidence="2">JCVI_32_bin.64</strain>
    </source>
</reference>
<dbReference type="Pfam" id="PF01551">
    <property type="entry name" value="Peptidase_M23"/>
    <property type="match status" value="1"/>
</dbReference>
<dbReference type="SUPFAM" id="SSF51261">
    <property type="entry name" value="Duplicated hybrid motif"/>
    <property type="match status" value="1"/>
</dbReference>
<dbReference type="CDD" id="cd12797">
    <property type="entry name" value="M23_peptidase"/>
    <property type="match status" value="1"/>
</dbReference>
<proteinExistence type="predicted"/>
<dbReference type="InterPro" id="IPR050570">
    <property type="entry name" value="Cell_wall_metabolism_enzyme"/>
</dbReference>
<dbReference type="PANTHER" id="PTHR21666:SF270">
    <property type="entry name" value="MUREIN HYDROLASE ACTIVATOR ENVC"/>
    <property type="match status" value="1"/>
</dbReference>
<gene>
    <name evidence="2" type="ORF">HXK03_00640</name>
</gene>
<dbReference type="PANTHER" id="PTHR21666">
    <property type="entry name" value="PEPTIDASE-RELATED"/>
    <property type="match status" value="1"/>
</dbReference>